<evidence type="ECO:0000256" key="5">
    <source>
        <dbReference type="SAM" id="Phobius"/>
    </source>
</evidence>
<dbReference type="GO" id="GO:0008270">
    <property type="term" value="F:zinc ion binding"/>
    <property type="evidence" value="ECO:0007669"/>
    <property type="project" value="InterPro"/>
</dbReference>
<dbReference type="InParanoid" id="A0A087PFE1"/>
<keyword evidence="2" id="KW-0804">Transcription</keyword>
<reference evidence="7" key="1">
    <citation type="journal article" date="2012" name="MBio">
        <title>Comparative genome analysis of Trichophyton rubrum and related dermatophytes reveals candidate genes involved in infection.</title>
        <authorList>
            <person name="Martinez D.A."/>
            <person name="Oliver B.G."/>
            <person name="Graeser Y."/>
            <person name="Goldberg J.M."/>
            <person name="Li W."/>
            <person name="Martinez-Rossi N.M."/>
            <person name="Monod M."/>
            <person name="Shelest E."/>
            <person name="Barton R.C."/>
            <person name="Birch E."/>
            <person name="Brakhage A.A."/>
            <person name="Chen Z."/>
            <person name="Gurr S.J."/>
            <person name="Heiman D."/>
            <person name="Heitman J."/>
            <person name="Kosti I."/>
            <person name="Rossi A."/>
            <person name="Saif S."/>
            <person name="Samalova M."/>
            <person name="Saunders C.W."/>
            <person name="Shea T."/>
            <person name="Summerbell R.C."/>
            <person name="Xu J."/>
            <person name="Young S."/>
            <person name="Zeng Q."/>
            <person name="Birren B.W."/>
            <person name="Cuomo C.A."/>
            <person name="White T.C."/>
        </authorList>
    </citation>
    <scope>NUCLEOTIDE SEQUENCE [LARGE SCALE GENOMIC DNA]</scope>
    <source>
        <strain evidence="7">ATCC MYA-4607 / CBS 118892</strain>
    </source>
</reference>
<feature type="transmembrane region" description="Helical" evidence="5">
    <location>
        <begin position="177"/>
        <end position="193"/>
    </location>
</feature>
<dbReference type="RefSeq" id="XP_047604987.1">
    <property type="nucleotide sequence ID" value="XM_047750618.1"/>
</dbReference>
<organism evidence="6 7">
    <name type="scientific">Trichophyton rubrum (strain ATCC MYA-4607 / CBS 118892)</name>
    <name type="common">Athlete's foot fungus</name>
    <dbReference type="NCBI Taxonomy" id="559305"/>
    <lineage>
        <taxon>Eukaryota</taxon>
        <taxon>Fungi</taxon>
        <taxon>Dikarya</taxon>
        <taxon>Ascomycota</taxon>
        <taxon>Pezizomycotina</taxon>
        <taxon>Eurotiomycetes</taxon>
        <taxon>Eurotiomycetidae</taxon>
        <taxon>Onygenales</taxon>
        <taxon>Arthrodermataceae</taxon>
        <taxon>Trichophyton</taxon>
    </lineage>
</organism>
<feature type="compositionally biased region" description="Polar residues" evidence="4">
    <location>
        <begin position="128"/>
        <end position="139"/>
    </location>
</feature>
<feature type="region of interest" description="Disordered" evidence="4">
    <location>
        <begin position="1"/>
        <end position="20"/>
    </location>
</feature>
<dbReference type="CDD" id="cd00067">
    <property type="entry name" value="GAL4"/>
    <property type="match status" value="1"/>
</dbReference>
<keyword evidence="7" id="KW-1185">Reference proteome</keyword>
<keyword evidence="3" id="KW-0539">Nucleus</keyword>
<dbReference type="GO" id="GO:0000981">
    <property type="term" value="F:DNA-binding transcription factor activity, RNA polymerase II-specific"/>
    <property type="evidence" value="ECO:0007669"/>
    <property type="project" value="InterPro"/>
</dbReference>
<sequence length="224" mass="24331">MNSREHSEIPPAPSYPSPNAAQIAQGTVSYYANQRHLTADELHLSAELSREVAGASVDGGNAASVAAAATAAAAAANGLPHSQGMVLGSGSNADGTVGVDQQQVRQQQRQQQQQDHQVQQPSQAQQHMLQFSSTQQSGVDPNHDLSYGDQSARRKRSKVSRACDECRRKKVRHFVKAYLFRVYLIFFLLTDIFRSDVMLPLKLVSRHAQTVAVPAQHASSAAFQ</sequence>
<keyword evidence="5" id="KW-0472">Membrane</keyword>
<dbReference type="GeneID" id="71776952"/>
<proteinExistence type="predicted"/>
<protein>
    <submittedName>
        <fullName evidence="6">Uncharacterized protein</fullName>
    </submittedName>
</protein>
<dbReference type="InterPro" id="IPR001138">
    <property type="entry name" value="Zn2Cys6_DnaBD"/>
</dbReference>
<dbReference type="STRING" id="559305.A0A087PFE1"/>
<dbReference type="Proteomes" id="UP000008864">
    <property type="component" value="Unassembled WGS sequence"/>
</dbReference>
<gene>
    <name evidence="6" type="ORF">TERG_11508</name>
</gene>
<dbReference type="AlphaFoldDB" id="A0A087PFE1"/>
<accession>A0A087PFE1</accession>
<evidence type="ECO:0000256" key="1">
    <source>
        <dbReference type="ARBA" id="ARBA00023015"/>
    </source>
</evidence>
<feature type="region of interest" description="Disordered" evidence="4">
    <location>
        <begin position="85"/>
        <end position="161"/>
    </location>
</feature>
<evidence type="ECO:0000313" key="6">
    <source>
        <dbReference type="EMBL" id="KFL60094.1"/>
    </source>
</evidence>
<dbReference type="HOGENOM" id="CLU_1235814_0_0_1"/>
<evidence type="ECO:0000256" key="2">
    <source>
        <dbReference type="ARBA" id="ARBA00023163"/>
    </source>
</evidence>
<keyword evidence="5" id="KW-0812">Transmembrane</keyword>
<evidence type="ECO:0000256" key="3">
    <source>
        <dbReference type="ARBA" id="ARBA00023242"/>
    </source>
</evidence>
<evidence type="ECO:0000313" key="7">
    <source>
        <dbReference type="Proteomes" id="UP000008864"/>
    </source>
</evidence>
<name>A0A087PFE1_TRIRC</name>
<keyword evidence="1" id="KW-0805">Transcription regulation</keyword>
<dbReference type="OrthoDB" id="5426978at2759"/>
<evidence type="ECO:0000256" key="4">
    <source>
        <dbReference type="SAM" id="MobiDB-lite"/>
    </source>
</evidence>
<dbReference type="EMBL" id="GG700648">
    <property type="protein sequence ID" value="KFL60094.1"/>
    <property type="molecule type" value="Genomic_DNA"/>
</dbReference>
<feature type="compositionally biased region" description="Low complexity" evidence="4">
    <location>
        <begin position="100"/>
        <end position="127"/>
    </location>
</feature>
<keyword evidence="5" id="KW-1133">Transmembrane helix</keyword>